<dbReference type="InterPro" id="IPR036169">
    <property type="entry name" value="DXPR_C_sf"/>
</dbReference>
<comment type="function">
    <text evidence="9">Catalyzes the NADPH-dependent rearrangement and reduction of 1-deoxy-D-xylulose-5-phosphate (DXP) to 2-C-methyl-D-erythritol 4-phosphate (MEP).</text>
</comment>
<dbReference type="Pfam" id="PF08436">
    <property type="entry name" value="DXP_redisom_C"/>
    <property type="match status" value="1"/>
</dbReference>
<comment type="similarity">
    <text evidence="2 9">Belongs to the DXR family.</text>
</comment>
<feature type="binding site" evidence="9">
    <location>
        <position position="20"/>
    </location>
    <ligand>
        <name>NADPH</name>
        <dbReference type="ChEBI" id="CHEBI:57783"/>
    </ligand>
</feature>
<dbReference type="Pfam" id="PF02670">
    <property type="entry name" value="DXP_reductoisom"/>
    <property type="match status" value="1"/>
</dbReference>
<evidence type="ECO:0000256" key="8">
    <source>
        <dbReference type="ARBA" id="ARBA00048543"/>
    </source>
</evidence>
<comment type="pathway">
    <text evidence="1 9">Isoprenoid biosynthesis; isopentenyl diphosphate biosynthesis via DXP pathway; isopentenyl diphosphate from 1-deoxy-D-xylulose 5-phosphate: step 1/6.</text>
</comment>
<dbReference type="SUPFAM" id="SSF55347">
    <property type="entry name" value="Glyceraldehyde-3-phosphate dehydrogenase-like, C-terminal domain"/>
    <property type="match status" value="1"/>
</dbReference>
<feature type="binding site" evidence="9">
    <location>
        <position position="211"/>
    </location>
    <ligand>
        <name>NADPH</name>
        <dbReference type="ChEBI" id="CHEBI:57783"/>
    </ligand>
</feature>
<proteinExistence type="inferred from homology"/>
<keyword evidence="3 9" id="KW-0479">Metal-binding</keyword>
<dbReference type="Gene3D" id="1.10.1740.10">
    <property type="match status" value="1"/>
</dbReference>
<dbReference type="InterPro" id="IPR013644">
    <property type="entry name" value="DXP_reductoisomerase_C"/>
</dbReference>
<evidence type="ECO:0000259" key="12">
    <source>
        <dbReference type="Pfam" id="PF13288"/>
    </source>
</evidence>
<evidence type="ECO:0000256" key="6">
    <source>
        <dbReference type="ARBA" id="ARBA00023211"/>
    </source>
</evidence>
<dbReference type="RefSeq" id="WP_247244958.1">
    <property type="nucleotide sequence ID" value="NZ_JALJRA010000012.1"/>
</dbReference>
<dbReference type="Gene3D" id="3.40.50.720">
    <property type="entry name" value="NAD(P)-binding Rossmann-like Domain"/>
    <property type="match status" value="1"/>
</dbReference>
<dbReference type="InterPro" id="IPR003821">
    <property type="entry name" value="DXP_reductoisomerase"/>
</dbReference>
<dbReference type="SUPFAM" id="SSF69055">
    <property type="entry name" value="1-deoxy-D-xylulose-5-phosphate reductoisomerase, C-terminal domain"/>
    <property type="match status" value="1"/>
</dbReference>
<keyword evidence="6 9" id="KW-0464">Manganese</keyword>
<evidence type="ECO:0000256" key="2">
    <source>
        <dbReference type="ARBA" id="ARBA00006825"/>
    </source>
</evidence>
<feature type="binding site" evidence="9">
    <location>
        <position position="156"/>
    </location>
    <ligand>
        <name>Mn(2+)</name>
        <dbReference type="ChEBI" id="CHEBI:29035"/>
    </ligand>
</feature>
<organism evidence="13 14">
    <name type="scientific">Pseudorhizobium tarimense</name>
    <dbReference type="NCBI Taxonomy" id="1079109"/>
    <lineage>
        <taxon>Bacteria</taxon>
        <taxon>Pseudomonadati</taxon>
        <taxon>Pseudomonadota</taxon>
        <taxon>Alphaproteobacteria</taxon>
        <taxon>Hyphomicrobiales</taxon>
        <taxon>Rhizobiaceae</taxon>
        <taxon>Rhizobium/Agrobacterium group</taxon>
        <taxon>Pseudorhizobium</taxon>
    </lineage>
</organism>
<keyword evidence="14" id="KW-1185">Reference proteome</keyword>
<feature type="binding site" evidence="9">
    <location>
        <position position="205"/>
    </location>
    <ligand>
        <name>1-deoxy-D-xylulose 5-phosphate</name>
        <dbReference type="ChEBI" id="CHEBI:57792"/>
    </ligand>
</feature>
<dbReference type="PANTHER" id="PTHR30525:SF0">
    <property type="entry name" value="1-DEOXY-D-XYLULOSE 5-PHOSPHATE REDUCTOISOMERASE, CHLOROPLASTIC"/>
    <property type="match status" value="1"/>
</dbReference>
<dbReference type="EMBL" id="JBEPLJ010000012">
    <property type="protein sequence ID" value="MET3587127.1"/>
    <property type="molecule type" value="Genomic_DNA"/>
</dbReference>
<feature type="binding site" evidence="9">
    <location>
        <position position="17"/>
    </location>
    <ligand>
        <name>NADPH</name>
        <dbReference type="ChEBI" id="CHEBI:57783"/>
    </ligand>
</feature>
<feature type="binding site" evidence="9">
    <location>
        <position position="218"/>
    </location>
    <ligand>
        <name>1-deoxy-D-xylulose 5-phosphate</name>
        <dbReference type="ChEBI" id="CHEBI:57792"/>
    </ligand>
</feature>
<evidence type="ECO:0000256" key="3">
    <source>
        <dbReference type="ARBA" id="ARBA00022723"/>
    </source>
</evidence>
<feature type="binding site" evidence="9">
    <location>
        <position position="224"/>
    </location>
    <ligand>
        <name>1-deoxy-D-xylulose 5-phosphate</name>
        <dbReference type="ChEBI" id="CHEBI:57792"/>
    </ligand>
</feature>
<evidence type="ECO:0000256" key="4">
    <source>
        <dbReference type="ARBA" id="ARBA00022857"/>
    </source>
</evidence>
<feature type="binding site" evidence="9">
    <location>
        <position position="130"/>
    </location>
    <ligand>
        <name>NADPH</name>
        <dbReference type="ChEBI" id="CHEBI:57783"/>
    </ligand>
</feature>
<evidence type="ECO:0000256" key="7">
    <source>
        <dbReference type="ARBA" id="ARBA00023229"/>
    </source>
</evidence>
<dbReference type="PIRSF" id="PIRSF006205">
    <property type="entry name" value="Dxp_reductismrs"/>
    <property type="match status" value="1"/>
</dbReference>
<comment type="caution">
    <text evidence="13">The sequence shown here is derived from an EMBL/GenBank/DDBJ whole genome shotgun (WGS) entry which is preliminary data.</text>
</comment>
<feature type="binding site" evidence="9">
    <location>
        <position position="158"/>
    </location>
    <ligand>
        <name>1-deoxy-D-xylulose 5-phosphate</name>
        <dbReference type="ChEBI" id="CHEBI:57792"/>
    </ligand>
</feature>
<evidence type="ECO:0000313" key="13">
    <source>
        <dbReference type="EMBL" id="MET3587127.1"/>
    </source>
</evidence>
<gene>
    <name evidence="9" type="primary">dxr</name>
    <name evidence="13" type="ORF">ABID21_003249</name>
</gene>
<feature type="binding site" evidence="9">
    <location>
        <position position="223"/>
    </location>
    <ligand>
        <name>1-deoxy-D-xylulose 5-phosphate</name>
        <dbReference type="ChEBI" id="CHEBI:57792"/>
    </ligand>
</feature>
<feature type="binding site" evidence="9">
    <location>
        <position position="19"/>
    </location>
    <ligand>
        <name>NADPH</name>
        <dbReference type="ChEBI" id="CHEBI:57783"/>
    </ligand>
</feature>
<evidence type="ECO:0000313" key="14">
    <source>
        <dbReference type="Proteomes" id="UP001549031"/>
    </source>
</evidence>
<evidence type="ECO:0000256" key="5">
    <source>
        <dbReference type="ARBA" id="ARBA00023002"/>
    </source>
</evidence>
<feature type="domain" description="1-deoxy-D-xylulose 5-phosphate reductoisomerase N-terminal" evidence="10">
    <location>
        <begin position="11"/>
        <end position="138"/>
    </location>
</feature>
<feature type="binding site" evidence="9">
    <location>
        <position position="18"/>
    </location>
    <ligand>
        <name>NADPH</name>
        <dbReference type="ChEBI" id="CHEBI:57783"/>
    </ligand>
</feature>
<protein>
    <recommendedName>
        <fullName evidence="9">1-deoxy-D-xylulose 5-phosphate reductoisomerase</fullName>
        <shortName evidence="9">DXP reductoisomerase</shortName>
        <ecNumber evidence="9">1.1.1.267</ecNumber>
    </recommendedName>
    <alternativeName>
        <fullName evidence="9">1-deoxyxylulose-5-phosphate reductoisomerase</fullName>
    </alternativeName>
    <alternativeName>
        <fullName evidence="9">2-C-methyl-D-erythritol 4-phosphate synthase</fullName>
    </alternativeName>
</protein>
<feature type="binding site" evidence="9">
    <location>
        <position position="182"/>
    </location>
    <ligand>
        <name>1-deoxy-D-xylulose 5-phosphate</name>
        <dbReference type="ChEBI" id="CHEBI:57792"/>
    </ligand>
</feature>
<accession>A0ABV2H999</accession>
<keyword evidence="4 9" id="KW-0521">NADP</keyword>
<feature type="domain" description="DXP reductoisomerase C-terminal" evidence="12">
    <location>
        <begin position="267"/>
        <end position="384"/>
    </location>
</feature>
<dbReference type="HAMAP" id="MF_00183">
    <property type="entry name" value="DXP_reductoisom"/>
    <property type="match status" value="1"/>
</dbReference>
<comment type="cofactor">
    <cofactor evidence="9">
        <name>Mg(2+)</name>
        <dbReference type="ChEBI" id="CHEBI:18420"/>
    </cofactor>
    <cofactor evidence="9">
        <name>Mn(2+)</name>
        <dbReference type="ChEBI" id="CHEBI:29035"/>
    </cofactor>
</comment>
<feature type="binding site" evidence="9">
    <location>
        <position position="158"/>
    </location>
    <ligand>
        <name>Mn(2+)</name>
        <dbReference type="ChEBI" id="CHEBI:29035"/>
    </ligand>
</feature>
<name>A0ABV2H999_9HYPH</name>
<dbReference type="SUPFAM" id="SSF51735">
    <property type="entry name" value="NAD(P)-binding Rossmann-fold domains"/>
    <property type="match status" value="1"/>
</dbReference>
<dbReference type="EC" id="1.1.1.267" evidence="9"/>
<comment type="caution">
    <text evidence="9">Lacks conserved residue(s) required for the propagation of feature annotation.</text>
</comment>
<dbReference type="InterPro" id="IPR013512">
    <property type="entry name" value="DXP_reductoisomerase_N"/>
</dbReference>
<dbReference type="InterPro" id="IPR036291">
    <property type="entry name" value="NAD(P)-bd_dom_sf"/>
</dbReference>
<dbReference type="Proteomes" id="UP001549031">
    <property type="component" value="Unassembled WGS sequence"/>
</dbReference>
<keyword evidence="5 9" id="KW-0560">Oxidoreductase</keyword>
<dbReference type="PANTHER" id="PTHR30525">
    <property type="entry name" value="1-DEOXY-D-XYLULOSE 5-PHOSPHATE REDUCTOISOMERASE"/>
    <property type="match status" value="1"/>
</dbReference>
<dbReference type="InterPro" id="IPR026877">
    <property type="entry name" value="DXPR_C"/>
</dbReference>
<evidence type="ECO:0000256" key="9">
    <source>
        <dbReference type="HAMAP-Rule" id="MF_00183"/>
    </source>
</evidence>
<feature type="binding site" evidence="9">
    <location>
        <position position="132"/>
    </location>
    <ligand>
        <name>NADPH</name>
        <dbReference type="ChEBI" id="CHEBI:57783"/>
    </ligand>
</feature>
<feature type="binding site" evidence="9">
    <location>
        <position position="47"/>
    </location>
    <ligand>
        <name>NADPH</name>
        <dbReference type="ChEBI" id="CHEBI:57783"/>
    </ligand>
</feature>
<sequence>MAGGSGARRSISILGSTGSIGVNTLDVVEQLGGREVFDLVAITGNSNIGLLAEQAKRFGARMAVTADELNYPELKQAVAGSGVEAAAGPDAVVEAAAAGADWVMAAIVGTAGLAPTLAAASRGADIALANKECLVSAGDFFIEAVRKGGGRLIPVDSEHSAIFQSLEDDQHHAVERIVLTASGGPFRTWTREQMSDVTVEVAKAHPNWSMGLKISIGSASMFNKALEMIEAKHLFNLRPDQIEVIVHPQSIIHSMVGYTDGSVLAQLGAPDMRTAIGYALTYPDRPKLNVERLDFAKLARLDFEAPDEARFPALRLARLALERGGIQGAVMNAAEEVAFDAFCQGRIGFLQMADIAEAVMEAMVGAPAATSIDEVFAGDAEARRRAAEIVAQKEMAA</sequence>
<dbReference type="NCBIfam" id="TIGR00243">
    <property type="entry name" value="Dxr"/>
    <property type="match status" value="1"/>
</dbReference>
<reference evidence="13 14" key="1">
    <citation type="submission" date="2024-06" db="EMBL/GenBank/DDBJ databases">
        <title>Genomic Encyclopedia of Type Strains, Phase IV (KMG-IV): sequencing the most valuable type-strain genomes for metagenomic binning, comparative biology and taxonomic classification.</title>
        <authorList>
            <person name="Goeker M."/>
        </authorList>
    </citation>
    <scope>NUCLEOTIDE SEQUENCE [LARGE SCALE GENOMIC DNA]</scope>
    <source>
        <strain evidence="13 14">DSM 105042</strain>
    </source>
</reference>
<dbReference type="Pfam" id="PF13288">
    <property type="entry name" value="DXPR_C"/>
    <property type="match status" value="1"/>
</dbReference>
<dbReference type="GO" id="GO:0030604">
    <property type="term" value="F:1-deoxy-D-xylulose-5-phosphate reductoisomerase activity"/>
    <property type="evidence" value="ECO:0007669"/>
    <property type="project" value="UniProtKB-EC"/>
</dbReference>
<feature type="binding site" evidence="9">
    <location>
        <position position="131"/>
    </location>
    <ligand>
        <name>1-deoxy-D-xylulose 5-phosphate</name>
        <dbReference type="ChEBI" id="CHEBI:57792"/>
    </ligand>
</feature>
<feature type="binding site" evidence="9">
    <location>
        <position position="227"/>
    </location>
    <ligand>
        <name>1-deoxy-D-xylulose 5-phosphate</name>
        <dbReference type="ChEBI" id="CHEBI:57792"/>
    </ligand>
</feature>
<evidence type="ECO:0000259" key="10">
    <source>
        <dbReference type="Pfam" id="PF02670"/>
    </source>
</evidence>
<evidence type="ECO:0000256" key="1">
    <source>
        <dbReference type="ARBA" id="ARBA00005094"/>
    </source>
</evidence>
<comment type="catalytic activity">
    <reaction evidence="8">
        <text>2-C-methyl-D-erythritol 4-phosphate + NADP(+) = 1-deoxy-D-xylulose 5-phosphate + NADPH + H(+)</text>
        <dbReference type="Rhea" id="RHEA:13717"/>
        <dbReference type="ChEBI" id="CHEBI:15378"/>
        <dbReference type="ChEBI" id="CHEBI:57783"/>
        <dbReference type="ChEBI" id="CHEBI:57792"/>
        <dbReference type="ChEBI" id="CHEBI:58262"/>
        <dbReference type="ChEBI" id="CHEBI:58349"/>
        <dbReference type="EC" id="1.1.1.267"/>
    </reaction>
    <physiologicalReaction direction="right-to-left" evidence="8">
        <dbReference type="Rhea" id="RHEA:13719"/>
    </physiologicalReaction>
</comment>
<feature type="binding site" evidence="9">
    <location>
        <position position="227"/>
    </location>
    <ligand>
        <name>Mn(2+)</name>
        <dbReference type="ChEBI" id="CHEBI:29035"/>
    </ligand>
</feature>
<feature type="domain" description="1-deoxy-D-xylulose 5-phosphate reductoisomerase C-terminal" evidence="11">
    <location>
        <begin position="152"/>
        <end position="235"/>
    </location>
</feature>
<keyword evidence="7 9" id="KW-0414">Isoprene biosynthesis</keyword>
<keyword evidence="9" id="KW-0460">Magnesium</keyword>
<evidence type="ECO:0000259" key="11">
    <source>
        <dbReference type="Pfam" id="PF08436"/>
    </source>
</evidence>
<feature type="binding site" evidence="9">
    <location>
        <position position="157"/>
    </location>
    <ligand>
        <name>1-deoxy-D-xylulose 5-phosphate</name>
        <dbReference type="ChEBI" id="CHEBI:57792"/>
    </ligand>
</feature>